<reference evidence="2" key="1">
    <citation type="submission" date="2020-02" db="EMBL/GenBank/DDBJ databases">
        <authorList>
            <person name="Meier V. D."/>
        </authorList>
    </citation>
    <scope>NUCLEOTIDE SEQUENCE</scope>
    <source>
        <strain evidence="2">AVDCRST_MAG08</strain>
    </source>
</reference>
<feature type="region of interest" description="Disordered" evidence="1">
    <location>
        <begin position="430"/>
        <end position="471"/>
    </location>
</feature>
<feature type="non-terminal residue" evidence="2">
    <location>
        <position position="591"/>
    </location>
</feature>
<feature type="compositionally biased region" description="Basic residues" evidence="1">
    <location>
        <begin position="207"/>
        <end position="226"/>
    </location>
</feature>
<dbReference type="EMBL" id="CADCTG010000194">
    <property type="protein sequence ID" value="CAA9260102.1"/>
    <property type="molecule type" value="Genomic_DNA"/>
</dbReference>
<keyword evidence="2" id="KW-0670">Pyruvate</keyword>
<organism evidence="2">
    <name type="scientific">uncultured Acetobacteraceae bacterium</name>
    <dbReference type="NCBI Taxonomy" id="169975"/>
    <lineage>
        <taxon>Bacteria</taxon>
        <taxon>Pseudomonadati</taxon>
        <taxon>Pseudomonadota</taxon>
        <taxon>Alphaproteobacteria</taxon>
        <taxon>Acetobacterales</taxon>
        <taxon>Acetobacteraceae</taxon>
        <taxon>environmental samples</taxon>
    </lineage>
</organism>
<feature type="compositionally biased region" description="Basic residues" evidence="1">
    <location>
        <begin position="524"/>
        <end position="539"/>
    </location>
</feature>
<feature type="compositionally biased region" description="Basic residues" evidence="1">
    <location>
        <begin position="321"/>
        <end position="332"/>
    </location>
</feature>
<name>A0A6J4IUS3_9PROT</name>
<dbReference type="AlphaFoldDB" id="A0A6J4IUS3"/>
<evidence type="ECO:0000256" key="1">
    <source>
        <dbReference type="SAM" id="MobiDB-lite"/>
    </source>
</evidence>
<feature type="non-terminal residue" evidence="2">
    <location>
        <position position="1"/>
    </location>
</feature>
<feature type="compositionally biased region" description="Basic residues" evidence="1">
    <location>
        <begin position="235"/>
        <end position="244"/>
    </location>
</feature>
<gene>
    <name evidence="2" type="ORF">AVDCRST_MAG08-2638</name>
</gene>
<proteinExistence type="predicted"/>
<feature type="compositionally biased region" description="Basic and acidic residues" evidence="1">
    <location>
        <begin position="38"/>
        <end position="49"/>
    </location>
</feature>
<feature type="compositionally biased region" description="Low complexity" evidence="1">
    <location>
        <begin position="372"/>
        <end position="389"/>
    </location>
</feature>
<feature type="compositionally biased region" description="Basic residues" evidence="1">
    <location>
        <begin position="110"/>
        <end position="168"/>
    </location>
</feature>
<evidence type="ECO:0000313" key="2">
    <source>
        <dbReference type="EMBL" id="CAA9260102.1"/>
    </source>
</evidence>
<feature type="compositionally biased region" description="Basic and acidic residues" evidence="1">
    <location>
        <begin position="514"/>
        <end position="523"/>
    </location>
</feature>
<protein>
    <submittedName>
        <fullName evidence="2">Indolepyruvate ferredoxin oxidoreductase, alpha and beta subunits</fullName>
    </submittedName>
</protein>
<feature type="compositionally biased region" description="Basic residues" evidence="1">
    <location>
        <begin position="50"/>
        <end position="63"/>
    </location>
</feature>
<feature type="compositionally biased region" description="Basic residues" evidence="1">
    <location>
        <begin position="487"/>
        <end position="513"/>
    </location>
</feature>
<sequence>GQHQASGSHARPALGSQRAGDAAHRCPGPGSRAPVAARDGRGAGLEHSRLHQRLPRLPPRRLRQGVGQAGEAPGRGERRLRAGPERRPRRHRRLGQPADRLAGPGQAGWRVRHLVRQGPRRGPQRRRAAPRQQRRHRPARRRARARRRRPLGQVLHRHQRLRIRLRRSRNPDARPGRGGGGARLRPEGAGDVALRRPLGRHEVRGRDHGRRRHPPPRPGCLRHARPGRFPPAPGRRPHPPRRHGPLAGSPAQGGEAPRRRGLRPRQRRGRDGAGQPRRALRHRRPRQGLRHPPTGHARRRHLRRDGALPRPAPLEGGPRLAPRRRGGLRLRPRAGGGAGGRGPPRPPRTATARRPLPFVRKAPRRRQEGRARPPAALGADGAGRRAGAPRPRRPAARGVPHGADARPFVRTGRARRRHRGALARPRAVLLPRLPPQQFHQGAGGQPSLGRHRLPLPRPLHGPPNRGLHPDGRRRHALARHDALHRGRARIRQHGRRHLHPLRQPCRARRRRRQGDHDLQDPGQRRRGHDRRPNAGRRNGRAADRGPDGGRGRGRHCLGVRRPGPAPRRRADAEDHRLPPPLRDGRGAAQAA</sequence>
<feature type="compositionally biased region" description="Basic and acidic residues" evidence="1">
    <location>
        <begin position="74"/>
        <end position="86"/>
    </location>
</feature>
<feature type="region of interest" description="Disordered" evidence="1">
    <location>
        <begin position="1"/>
        <end position="405"/>
    </location>
</feature>
<feature type="compositionally biased region" description="Basic residues" evidence="1">
    <location>
        <begin position="278"/>
        <end position="289"/>
    </location>
</feature>
<accession>A0A6J4IUS3</accession>
<feature type="compositionally biased region" description="Basic and acidic residues" evidence="1">
    <location>
        <begin position="540"/>
        <end position="550"/>
    </location>
</feature>
<feature type="region of interest" description="Disordered" evidence="1">
    <location>
        <begin position="487"/>
        <end position="591"/>
    </location>
</feature>
<feature type="compositionally biased region" description="Low complexity" evidence="1">
    <location>
        <begin position="348"/>
        <end position="357"/>
    </location>
</feature>
<feature type="compositionally biased region" description="Basic and acidic residues" evidence="1">
    <location>
        <begin position="568"/>
        <end position="585"/>
    </location>
</feature>
<feature type="compositionally biased region" description="Basic residues" evidence="1">
    <location>
        <begin position="259"/>
        <end position="268"/>
    </location>
</feature>